<dbReference type="InterPro" id="IPR050300">
    <property type="entry name" value="GDXG_lipolytic_enzyme"/>
</dbReference>
<dbReference type="RefSeq" id="WP_231062793.1">
    <property type="nucleotide sequence ID" value="NZ_JAJNOR010000005.1"/>
</dbReference>
<dbReference type="Gene3D" id="3.40.50.1820">
    <property type="entry name" value="alpha/beta hydrolase"/>
    <property type="match status" value="1"/>
</dbReference>
<evidence type="ECO:0000313" key="3">
    <source>
        <dbReference type="EMBL" id="MCD2492913.1"/>
    </source>
</evidence>
<comment type="caution">
    <text evidence="3">The sequence shown here is derived from an EMBL/GenBank/DDBJ whole genome shotgun (WGS) entry which is preliminary data.</text>
</comment>
<organism evidence="3 4">
    <name type="scientific">Lientehia hominis</name>
    <dbReference type="NCBI Taxonomy" id="2897778"/>
    <lineage>
        <taxon>Bacteria</taxon>
        <taxon>Bacillati</taxon>
        <taxon>Bacillota</taxon>
        <taxon>Clostridia</taxon>
        <taxon>Lachnospirales</taxon>
        <taxon>Lachnospiraceae</taxon>
        <taxon>Lientehia</taxon>
    </lineage>
</organism>
<evidence type="ECO:0000256" key="1">
    <source>
        <dbReference type="ARBA" id="ARBA00022801"/>
    </source>
</evidence>
<dbReference type="Pfam" id="PF07859">
    <property type="entry name" value="Abhydrolase_3"/>
    <property type="match status" value="1"/>
</dbReference>
<dbReference type="SUPFAM" id="SSF53474">
    <property type="entry name" value="alpha/beta-Hydrolases"/>
    <property type="match status" value="1"/>
</dbReference>
<proteinExistence type="predicted"/>
<dbReference type="EMBL" id="JAJNOR010000005">
    <property type="protein sequence ID" value="MCD2492913.1"/>
    <property type="molecule type" value="Genomic_DNA"/>
</dbReference>
<sequence>MASIRSTLSYHYRMKTNAKSDLKKQLSYGNHGKLSEMIPPRAMKKNHHIQAESLSERPVYYMNFQSASDRPCVLYLHGGAFLTGLTKRHWKLLDSILWGTGCPAVVPDYPLIPEHTHKKITSYCMEVYSSLIPQCPHGIILMGDSAGGNLALVLAQQAVKLGLPLPKQILLLSPFLDATGSNPVKNVLAPRDPVLEPDGGREAALLYAGTTPLDNPVISPIFGSMKELPKITVWTGSNDMLYADALLLKEALHQAKTPYHIYTYPHMVHDWMLDCFPESRTAVRQIIMTITESLR</sequence>
<dbReference type="GO" id="GO:0016787">
    <property type="term" value="F:hydrolase activity"/>
    <property type="evidence" value="ECO:0007669"/>
    <property type="project" value="UniProtKB-KW"/>
</dbReference>
<name>A0AAP2W7Z3_9FIRM</name>
<keyword evidence="4" id="KW-1185">Reference proteome</keyword>
<evidence type="ECO:0000313" key="4">
    <source>
        <dbReference type="Proteomes" id="UP001299265"/>
    </source>
</evidence>
<dbReference type="Proteomes" id="UP001299265">
    <property type="component" value="Unassembled WGS sequence"/>
</dbReference>
<dbReference type="AlphaFoldDB" id="A0AAP2W7Z3"/>
<accession>A0AAP2W7Z3</accession>
<feature type="domain" description="Alpha/beta hydrolase fold-3" evidence="2">
    <location>
        <begin position="73"/>
        <end position="272"/>
    </location>
</feature>
<gene>
    <name evidence="3" type="ORF">LQE92_09765</name>
</gene>
<protein>
    <submittedName>
        <fullName evidence="3">Alpha/beta hydrolase</fullName>
    </submittedName>
</protein>
<dbReference type="InterPro" id="IPR029058">
    <property type="entry name" value="AB_hydrolase_fold"/>
</dbReference>
<dbReference type="PANTHER" id="PTHR48081">
    <property type="entry name" value="AB HYDROLASE SUPERFAMILY PROTEIN C4A8.06C"/>
    <property type="match status" value="1"/>
</dbReference>
<dbReference type="PANTHER" id="PTHR48081:SF8">
    <property type="entry name" value="ALPHA_BETA HYDROLASE FOLD-3 DOMAIN-CONTAINING PROTEIN-RELATED"/>
    <property type="match status" value="1"/>
</dbReference>
<reference evidence="3 4" key="1">
    <citation type="submission" date="2021-11" db="EMBL/GenBank/DDBJ databases">
        <title>Lacrimispora sp. nov. NSJ-141 isolated from human feces.</title>
        <authorList>
            <person name="Abdugheni R."/>
        </authorList>
    </citation>
    <scope>NUCLEOTIDE SEQUENCE [LARGE SCALE GENOMIC DNA]</scope>
    <source>
        <strain evidence="3 4">NSJ-141</strain>
    </source>
</reference>
<dbReference type="InterPro" id="IPR013094">
    <property type="entry name" value="AB_hydrolase_3"/>
</dbReference>
<keyword evidence="1 3" id="KW-0378">Hydrolase</keyword>
<evidence type="ECO:0000259" key="2">
    <source>
        <dbReference type="Pfam" id="PF07859"/>
    </source>
</evidence>